<dbReference type="CDD" id="cd03440">
    <property type="entry name" value="hot_dog"/>
    <property type="match status" value="1"/>
</dbReference>
<evidence type="ECO:0000313" key="4">
    <source>
        <dbReference type="Proteomes" id="UP000077096"/>
    </source>
</evidence>
<proteinExistence type="predicted"/>
<name>A0A172T2M7_FERPE</name>
<dbReference type="PATRIC" id="fig|93466.3.peg.837"/>
<dbReference type="GO" id="GO:0016787">
    <property type="term" value="F:hydrolase activity"/>
    <property type="evidence" value="ECO:0007669"/>
    <property type="project" value="UniProtKB-KW"/>
</dbReference>
<gene>
    <name evidence="3" type="ORF">JM64_03885</name>
</gene>
<protein>
    <submittedName>
        <fullName evidence="3">3-aminobutyryl-CoA ammonia lyase</fullName>
    </submittedName>
</protein>
<dbReference type="InterPro" id="IPR006683">
    <property type="entry name" value="Thioestr_dom"/>
</dbReference>
<keyword evidence="1" id="KW-0378">Hydrolase</keyword>
<evidence type="ECO:0000259" key="2">
    <source>
        <dbReference type="PROSITE" id="PS51770"/>
    </source>
</evidence>
<dbReference type="AlphaFoldDB" id="A0A172T2M7"/>
<dbReference type="GO" id="GO:0016829">
    <property type="term" value="F:lyase activity"/>
    <property type="evidence" value="ECO:0007669"/>
    <property type="project" value="UniProtKB-KW"/>
</dbReference>
<dbReference type="Proteomes" id="UP000077096">
    <property type="component" value="Chromosome"/>
</dbReference>
<dbReference type="SUPFAM" id="SSF54637">
    <property type="entry name" value="Thioesterase/thiol ester dehydrase-isomerase"/>
    <property type="match status" value="1"/>
</dbReference>
<evidence type="ECO:0000313" key="3">
    <source>
        <dbReference type="EMBL" id="ANE41214.1"/>
    </source>
</evidence>
<sequence>MENAKNSQLPKAMIRVRMSQADAHYGGNLVDGARILQLFGDVATELLIRYDGDEGLFRAYDSIEFLAPVFAGDYIEAYGEIVEVGRTSRKMKFEAYKVIRSRPDINDSAAEVLDEPILVCKASGTCVVPKDKQRFKHDE</sequence>
<keyword evidence="3" id="KW-0456">Lyase</keyword>
<dbReference type="InterPro" id="IPR029069">
    <property type="entry name" value="HotDog_dom_sf"/>
</dbReference>
<dbReference type="KEGG" id="fng:JM64_03885"/>
<accession>A0A172T2M7</accession>
<dbReference type="Pfam" id="PF03061">
    <property type="entry name" value="4HBT"/>
    <property type="match status" value="1"/>
</dbReference>
<organism evidence="3 4">
    <name type="scientific">Fervidobacterium pennivorans</name>
    <dbReference type="NCBI Taxonomy" id="93466"/>
    <lineage>
        <taxon>Bacteria</taxon>
        <taxon>Thermotogati</taxon>
        <taxon>Thermotogota</taxon>
        <taxon>Thermotogae</taxon>
        <taxon>Thermotogales</taxon>
        <taxon>Fervidobacteriaceae</taxon>
        <taxon>Fervidobacterium</taxon>
    </lineage>
</organism>
<dbReference type="PROSITE" id="PS51770">
    <property type="entry name" value="HOTDOG_ACOT"/>
    <property type="match status" value="1"/>
</dbReference>
<reference evidence="3 4" key="1">
    <citation type="submission" date="2014-08" db="EMBL/GenBank/DDBJ databases">
        <title>Fervidobacterium pennivorans DYC genome.</title>
        <authorList>
            <person name="Wushke S."/>
        </authorList>
    </citation>
    <scope>NUCLEOTIDE SEQUENCE [LARGE SCALE GENOMIC DNA]</scope>
    <source>
        <strain evidence="3 4">DYC</strain>
    </source>
</reference>
<feature type="domain" description="HotDog ACOT-type" evidence="2">
    <location>
        <begin position="7"/>
        <end position="132"/>
    </location>
</feature>
<dbReference type="Gene3D" id="3.10.129.10">
    <property type="entry name" value="Hotdog Thioesterase"/>
    <property type="match status" value="1"/>
</dbReference>
<dbReference type="InterPro" id="IPR033120">
    <property type="entry name" value="HOTDOG_ACOT"/>
</dbReference>
<evidence type="ECO:0000256" key="1">
    <source>
        <dbReference type="PROSITE-ProRule" id="PRU01106"/>
    </source>
</evidence>
<dbReference type="EMBL" id="CP011393">
    <property type="protein sequence ID" value="ANE41214.1"/>
    <property type="molecule type" value="Genomic_DNA"/>
</dbReference>